<protein>
    <submittedName>
        <fullName evidence="13">Sodium:solute symporter family protein</fullName>
    </submittedName>
</protein>
<keyword evidence="5 12" id="KW-0812">Transmembrane</keyword>
<keyword evidence="4" id="KW-1003">Cell membrane</keyword>
<keyword evidence="10" id="KW-0739">Sodium transport</keyword>
<organism evidence="13 14">
    <name type="scientific">Tangfeifania diversioriginum</name>
    <dbReference type="NCBI Taxonomy" id="1168035"/>
    <lineage>
        <taxon>Bacteria</taxon>
        <taxon>Pseudomonadati</taxon>
        <taxon>Bacteroidota</taxon>
        <taxon>Bacteroidia</taxon>
        <taxon>Marinilabiliales</taxon>
        <taxon>Prolixibacteraceae</taxon>
        <taxon>Tangfeifania</taxon>
    </lineage>
</organism>
<name>A0A1M6PN19_9BACT</name>
<evidence type="ECO:0000256" key="12">
    <source>
        <dbReference type="SAM" id="Phobius"/>
    </source>
</evidence>
<feature type="transmembrane region" description="Helical" evidence="12">
    <location>
        <begin position="125"/>
        <end position="146"/>
    </location>
</feature>
<feature type="transmembrane region" description="Helical" evidence="12">
    <location>
        <begin position="80"/>
        <end position="105"/>
    </location>
</feature>
<dbReference type="InterPro" id="IPR038377">
    <property type="entry name" value="Na/Glc_symporter_sf"/>
</dbReference>
<proteinExistence type="inferred from homology"/>
<keyword evidence="7" id="KW-0915">Sodium</keyword>
<accession>A0A1M6PN19</accession>
<evidence type="ECO:0000313" key="14">
    <source>
        <dbReference type="Proteomes" id="UP000184050"/>
    </source>
</evidence>
<feature type="transmembrane region" description="Helical" evidence="12">
    <location>
        <begin position="213"/>
        <end position="233"/>
    </location>
</feature>
<dbReference type="GO" id="GO:0015293">
    <property type="term" value="F:symporter activity"/>
    <property type="evidence" value="ECO:0007669"/>
    <property type="project" value="TreeGrafter"/>
</dbReference>
<keyword evidence="6 12" id="KW-1133">Transmembrane helix</keyword>
<evidence type="ECO:0000256" key="7">
    <source>
        <dbReference type="ARBA" id="ARBA00023053"/>
    </source>
</evidence>
<evidence type="ECO:0000256" key="6">
    <source>
        <dbReference type="ARBA" id="ARBA00022989"/>
    </source>
</evidence>
<dbReference type="EMBL" id="FQZE01000066">
    <property type="protein sequence ID" value="SHK09355.1"/>
    <property type="molecule type" value="Genomic_DNA"/>
</dbReference>
<dbReference type="AlphaFoldDB" id="A0A1M6PN19"/>
<dbReference type="Pfam" id="PF00474">
    <property type="entry name" value="SSF"/>
    <property type="match status" value="1"/>
</dbReference>
<evidence type="ECO:0000256" key="1">
    <source>
        <dbReference type="ARBA" id="ARBA00004651"/>
    </source>
</evidence>
<dbReference type="InterPro" id="IPR001734">
    <property type="entry name" value="Na/solute_symporter"/>
</dbReference>
<evidence type="ECO:0000313" key="13">
    <source>
        <dbReference type="EMBL" id="SHK09355.1"/>
    </source>
</evidence>
<dbReference type="STRING" id="1168035.SAMN05444280_1661"/>
<dbReference type="PANTHER" id="PTHR42985:SF40">
    <property type="entry name" value="LD47995P-RELATED"/>
    <property type="match status" value="1"/>
</dbReference>
<sequence>MLLSIVIIISRLDFDISKITNTAIEYNKLRFIDFNLDLSKTTIWVFILYAFGKLNVYLSNQAIIQRFISTNNEKEAGKSMVYNAVLSFPVFFIFLIFGVLIFVYYHHFPFNLNPLLETQDEVVPYFIISELPQGISGIMIASLFAASMSSFDSGINSTTTVITTDFYIRYRLSILGLNSLQFAKILTAILGIFGTIIALYFANNDVSSLYDMFIEIIGIFGGGLAGTFLLGIITIRGNSIGAFWGIIMSLFIVLVVKYFTSIHFFTYAFIGMGSSFLIGYLISLIFVSNPNNLKGLTLYTLKK</sequence>
<evidence type="ECO:0000256" key="10">
    <source>
        <dbReference type="ARBA" id="ARBA00023201"/>
    </source>
</evidence>
<evidence type="ECO:0000256" key="9">
    <source>
        <dbReference type="ARBA" id="ARBA00023136"/>
    </source>
</evidence>
<evidence type="ECO:0000256" key="11">
    <source>
        <dbReference type="RuleBase" id="RU362091"/>
    </source>
</evidence>
<dbReference type="GO" id="GO:0006814">
    <property type="term" value="P:sodium ion transport"/>
    <property type="evidence" value="ECO:0007669"/>
    <property type="project" value="UniProtKB-KW"/>
</dbReference>
<evidence type="ECO:0000256" key="8">
    <source>
        <dbReference type="ARBA" id="ARBA00023065"/>
    </source>
</evidence>
<dbReference type="GO" id="GO:0005886">
    <property type="term" value="C:plasma membrane"/>
    <property type="evidence" value="ECO:0007669"/>
    <property type="project" value="UniProtKB-SubCell"/>
</dbReference>
<reference evidence="13 14" key="1">
    <citation type="submission" date="2016-11" db="EMBL/GenBank/DDBJ databases">
        <authorList>
            <person name="Jaros S."/>
            <person name="Januszkiewicz K."/>
            <person name="Wedrychowicz H."/>
        </authorList>
    </citation>
    <scope>NUCLEOTIDE SEQUENCE [LARGE SCALE GENOMIC DNA]</scope>
    <source>
        <strain evidence="13 14">DSM 27063</strain>
    </source>
</reference>
<evidence type="ECO:0000256" key="5">
    <source>
        <dbReference type="ARBA" id="ARBA00022692"/>
    </source>
</evidence>
<keyword evidence="14" id="KW-1185">Reference proteome</keyword>
<feature type="transmembrane region" description="Helical" evidence="12">
    <location>
        <begin position="182"/>
        <end position="201"/>
    </location>
</feature>
<keyword evidence="8" id="KW-0406">Ion transport</keyword>
<gene>
    <name evidence="13" type="ORF">SAMN05444280_1661</name>
</gene>
<dbReference type="Proteomes" id="UP000184050">
    <property type="component" value="Unassembled WGS sequence"/>
</dbReference>
<evidence type="ECO:0000256" key="3">
    <source>
        <dbReference type="ARBA" id="ARBA00022448"/>
    </source>
</evidence>
<dbReference type="PANTHER" id="PTHR42985">
    <property type="entry name" value="SODIUM-COUPLED MONOCARBOXYLATE TRANSPORTER"/>
    <property type="match status" value="1"/>
</dbReference>
<evidence type="ECO:0000256" key="4">
    <source>
        <dbReference type="ARBA" id="ARBA00022475"/>
    </source>
</evidence>
<evidence type="ECO:0000256" key="2">
    <source>
        <dbReference type="ARBA" id="ARBA00006434"/>
    </source>
</evidence>
<feature type="transmembrane region" description="Helical" evidence="12">
    <location>
        <begin position="240"/>
        <end position="259"/>
    </location>
</feature>
<comment type="subcellular location">
    <subcellularLocation>
        <location evidence="1">Cell membrane</location>
        <topology evidence="1">Multi-pass membrane protein</topology>
    </subcellularLocation>
</comment>
<dbReference type="InterPro" id="IPR051163">
    <property type="entry name" value="Sodium:Solute_Symporter_SSF"/>
</dbReference>
<dbReference type="Gene3D" id="1.20.1730.10">
    <property type="entry name" value="Sodium/glucose cotransporter"/>
    <property type="match status" value="1"/>
</dbReference>
<feature type="transmembrane region" description="Helical" evidence="12">
    <location>
        <begin position="41"/>
        <end position="59"/>
    </location>
</feature>
<comment type="similarity">
    <text evidence="2 11">Belongs to the sodium:solute symporter (SSF) (TC 2.A.21) family.</text>
</comment>
<dbReference type="PROSITE" id="PS50283">
    <property type="entry name" value="NA_SOLUT_SYMP_3"/>
    <property type="match status" value="1"/>
</dbReference>
<keyword evidence="3" id="KW-0813">Transport</keyword>
<keyword evidence="9 12" id="KW-0472">Membrane</keyword>
<feature type="transmembrane region" description="Helical" evidence="12">
    <location>
        <begin position="265"/>
        <end position="287"/>
    </location>
</feature>